<gene>
    <name evidence="2" type="ORF">C8A05DRAFT_31754</name>
</gene>
<feature type="compositionally biased region" description="Basic and acidic residues" evidence="1">
    <location>
        <begin position="133"/>
        <end position="149"/>
    </location>
</feature>
<organism evidence="2 3">
    <name type="scientific">Staphylotrichum tortipilum</name>
    <dbReference type="NCBI Taxonomy" id="2831512"/>
    <lineage>
        <taxon>Eukaryota</taxon>
        <taxon>Fungi</taxon>
        <taxon>Dikarya</taxon>
        <taxon>Ascomycota</taxon>
        <taxon>Pezizomycotina</taxon>
        <taxon>Sordariomycetes</taxon>
        <taxon>Sordariomycetidae</taxon>
        <taxon>Sordariales</taxon>
        <taxon>Chaetomiaceae</taxon>
        <taxon>Staphylotrichum</taxon>
    </lineage>
</organism>
<name>A0AAN6MP27_9PEZI</name>
<evidence type="ECO:0000313" key="2">
    <source>
        <dbReference type="EMBL" id="KAK3904477.1"/>
    </source>
</evidence>
<proteinExistence type="predicted"/>
<reference evidence="2" key="2">
    <citation type="submission" date="2023-05" db="EMBL/GenBank/DDBJ databases">
        <authorList>
            <consortium name="Lawrence Berkeley National Laboratory"/>
            <person name="Steindorff A."/>
            <person name="Hensen N."/>
            <person name="Bonometti L."/>
            <person name="Westerberg I."/>
            <person name="Brannstrom I.O."/>
            <person name="Guillou S."/>
            <person name="Cros-Aarteil S."/>
            <person name="Calhoun S."/>
            <person name="Haridas S."/>
            <person name="Kuo A."/>
            <person name="Mondo S."/>
            <person name="Pangilinan J."/>
            <person name="Riley R."/>
            <person name="Labutti K."/>
            <person name="Andreopoulos B."/>
            <person name="Lipzen A."/>
            <person name="Chen C."/>
            <person name="Yanf M."/>
            <person name="Daum C."/>
            <person name="Ng V."/>
            <person name="Clum A."/>
            <person name="Ohm R."/>
            <person name="Martin F."/>
            <person name="Silar P."/>
            <person name="Natvig D."/>
            <person name="Lalanne C."/>
            <person name="Gautier V."/>
            <person name="Ament-Velasquez S.L."/>
            <person name="Kruys A."/>
            <person name="Hutchinson M.I."/>
            <person name="Powell A.J."/>
            <person name="Barry K."/>
            <person name="Miller A.N."/>
            <person name="Grigoriev I.V."/>
            <person name="Debuchy R."/>
            <person name="Gladieux P."/>
            <person name="Thoren M.H."/>
            <person name="Johannesson H."/>
        </authorList>
    </citation>
    <scope>NUCLEOTIDE SEQUENCE</scope>
    <source>
        <strain evidence="2">CBS 103.79</strain>
    </source>
</reference>
<sequence length="164" mass="16753">MSTNPTYPTERGTRATNPSTTTYGSSAASGPAPTTAGPHTHDVLNKLDPTTDSTRDRERLPSTQGQPLVGDYSGGAPSHGAYPPTHTTHHGTRPGEGGVGGAAPVAGGPGSVAEQQRLHRQHEHGGGHLAGETAHKSEILNKLDPRVDSKTGTWKQGSSGTGGV</sequence>
<reference evidence="2" key="1">
    <citation type="journal article" date="2023" name="Mol. Phylogenet. Evol.">
        <title>Genome-scale phylogeny and comparative genomics of the fungal order Sordariales.</title>
        <authorList>
            <person name="Hensen N."/>
            <person name="Bonometti L."/>
            <person name="Westerberg I."/>
            <person name="Brannstrom I.O."/>
            <person name="Guillou S."/>
            <person name="Cros-Aarteil S."/>
            <person name="Calhoun S."/>
            <person name="Haridas S."/>
            <person name="Kuo A."/>
            <person name="Mondo S."/>
            <person name="Pangilinan J."/>
            <person name="Riley R."/>
            <person name="LaButti K."/>
            <person name="Andreopoulos B."/>
            <person name="Lipzen A."/>
            <person name="Chen C."/>
            <person name="Yan M."/>
            <person name="Daum C."/>
            <person name="Ng V."/>
            <person name="Clum A."/>
            <person name="Steindorff A."/>
            <person name="Ohm R.A."/>
            <person name="Martin F."/>
            <person name="Silar P."/>
            <person name="Natvig D.O."/>
            <person name="Lalanne C."/>
            <person name="Gautier V."/>
            <person name="Ament-Velasquez S.L."/>
            <person name="Kruys A."/>
            <person name="Hutchinson M.I."/>
            <person name="Powell A.J."/>
            <person name="Barry K."/>
            <person name="Miller A.N."/>
            <person name="Grigoriev I.V."/>
            <person name="Debuchy R."/>
            <person name="Gladieux P."/>
            <person name="Hiltunen Thoren M."/>
            <person name="Johannesson H."/>
        </authorList>
    </citation>
    <scope>NUCLEOTIDE SEQUENCE</scope>
    <source>
        <strain evidence="2">CBS 103.79</strain>
    </source>
</reference>
<accession>A0AAN6MP27</accession>
<feature type="region of interest" description="Disordered" evidence="1">
    <location>
        <begin position="1"/>
        <end position="164"/>
    </location>
</feature>
<comment type="caution">
    <text evidence="2">The sequence shown here is derived from an EMBL/GenBank/DDBJ whole genome shotgun (WGS) entry which is preliminary data.</text>
</comment>
<keyword evidence="3" id="KW-1185">Reference proteome</keyword>
<evidence type="ECO:0000256" key="1">
    <source>
        <dbReference type="SAM" id="MobiDB-lite"/>
    </source>
</evidence>
<dbReference type="EMBL" id="MU855396">
    <property type="protein sequence ID" value="KAK3904477.1"/>
    <property type="molecule type" value="Genomic_DNA"/>
</dbReference>
<dbReference type="AlphaFoldDB" id="A0AAN6MP27"/>
<dbReference type="Proteomes" id="UP001303889">
    <property type="component" value="Unassembled WGS sequence"/>
</dbReference>
<feature type="compositionally biased region" description="Low complexity" evidence="1">
    <location>
        <begin position="18"/>
        <end position="38"/>
    </location>
</feature>
<evidence type="ECO:0000313" key="3">
    <source>
        <dbReference type="Proteomes" id="UP001303889"/>
    </source>
</evidence>
<protein>
    <submittedName>
        <fullName evidence="2">Uncharacterized protein</fullName>
    </submittedName>
</protein>